<dbReference type="GO" id="GO:0043683">
    <property type="term" value="P:type IV pilus assembly"/>
    <property type="evidence" value="ECO:0007669"/>
    <property type="project" value="InterPro"/>
</dbReference>
<dbReference type="InterPro" id="IPR007445">
    <property type="entry name" value="PilO"/>
</dbReference>
<gene>
    <name evidence="1" type="ORF">COW88_00175</name>
</gene>
<evidence type="ECO:0008006" key="3">
    <source>
        <dbReference type="Google" id="ProtNLM"/>
    </source>
</evidence>
<dbReference type="Gene3D" id="3.30.70.60">
    <property type="match status" value="1"/>
</dbReference>
<accession>A0A2H0CX31</accession>
<comment type="caution">
    <text evidence="1">The sequence shown here is derived from an EMBL/GenBank/DDBJ whole genome shotgun (WGS) entry which is preliminary data.</text>
</comment>
<evidence type="ECO:0000313" key="1">
    <source>
        <dbReference type="EMBL" id="PIP73978.1"/>
    </source>
</evidence>
<protein>
    <recommendedName>
        <fullName evidence="3">Pilus assembly protein PilO</fullName>
    </recommendedName>
</protein>
<dbReference type="InterPro" id="IPR014717">
    <property type="entry name" value="Transl_elong_EF1B/ribsomal_bS6"/>
</dbReference>
<dbReference type="GO" id="GO:0043107">
    <property type="term" value="P:type IV pilus-dependent motility"/>
    <property type="evidence" value="ECO:0007669"/>
    <property type="project" value="InterPro"/>
</dbReference>
<organism evidence="1 2">
    <name type="scientific">Candidatus Lloydbacteria bacterium CG22_combo_CG10-13_8_21_14_all_47_15</name>
    <dbReference type="NCBI Taxonomy" id="1974635"/>
    <lineage>
        <taxon>Bacteria</taxon>
        <taxon>Candidatus Lloydiibacteriota</taxon>
    </lineage>
</organism>
<dbReference type="AlphaFoldDB" id="A0A2H0CX31"/>
<name>A0A2H0CX31_9BACT</name>
<reference evidence="1 2" key="1">
    <citation type="submission" date="2017-09" db="EMBL/GenBank/DDBJ databases">
        <title>Depth-based differentiation of microbial function through sediment-hosted aquifers and enrichment of novel symbionts in the deep terrestrial subsurface.</title>
        <authorList>
            <person name="Probst A.J."/>
            <person name="Ladd B."/>
            <person name="Jarett J.K."/>
            <person name="Geller-Mcgrath D.E."/>
            <person name="Sieber C.M."/>
            <person name="Emerson J.B."/>
            <person name="Anantharaman K."/>
            <person name="Thomas B.C."/>
            <person name="Malmstrom R."/>
            <person name="Stieglmeier M."/>
            <person name="Klingl A."/>
            <person name="Woyke T."/>
            <person name="Ryan C.M."/>
            <person name="Banfield J.F."/>
        </authorList>
    </citation>
    <scope>NUCLEOTIDE SEQUENCE [LARGE SCALE GENOMIC DNA]</scope>
    <source>
        <strain evidence="1">CG22_combo_CG10-13_8_21_14_all_47_15</strain>
    </source>
</reference>
<dbReference type="EMBL" id="PCTL01000001">
    <property type="protein sequence ID" value="PIP73978.1"/>
    <property type="molecule type" value="Genomic_DNA"/>
</dbReference>
<dbReference type="Proteomes" id="UP000230638">
    <property type="component" value="Unassembled WGS sequence"/>
</dbReference>
<evidence type="ECO:0000313" key="2">
    <source>
        <dbReference type="Proteomes" id="UP000230638"/>
    </source>
</evidence>
<sequence>MRFLLPILLLAISIGIYIGLIEPLNRDVAHIKAGVAEFDTALAKAKELQAVRDGLIGRYNEFPLSDLERVEKLLPDNVDNVRLIMDIDNIANRYKMALKNTRIIARGQEQPGGGMPAGVGTVGLSFSVSAPYETFLAFLNDLEQSLRIVDIGSITFTAGDVDFYEYSVLLNTYWLK</sequence>
<dbReference type="Pfam" id="PF04350">
    <property type="entry name" value="PilO"/>
    <property type="match status" value="1"/>
</dbReference>
<proteinExistence type="predicted"/>